<dbReference type="EMBL" id="LTBC01000010">
    <property type="protein sequence ID" value="KYH31552.1"/>
    <property type="molecule type" value="Genomic_DNA"/>
</dbReference>
<feature type="compositionally biased region" description="Polar residues" evidence="1">
    <location>
        <begin position="141"/>
        <end position="150"/>
    </location>
</feature>
<keyword evidence="4" id="KW-1185">Reference proteome</keyword>
<proteinExistence type="predicted"/>
<gene>
    <name evidence="3" type="ORF">MOMUL_22920</name>
</gene>
<dbReference type="AlphaFoldDB" id="A0A151AVF9"/>
<dbReference type="InterPro" id="IPR027417">
    <property type="entry name" value="P-loop_NTPase"/>
</dbReference>
<dbReference type="SUPFAM" id="SSF52540">
    <property type="entry name" value="P-loop containing nucleoside triphosphate hydrolases"/>
    <property type="match status" value="1"/>
</dbReference>
<dbReference type="CDD" id="cd01983">
    <property type="entry name" value="SIMIBI"/>
    <property type="match status" value="1"/>
</dbReference>
<feature type="compositionally biased region" description="Basic and acidic residues" evidence="1">
    <location>
        <begin position="151"/>
        <end position="161"/>
    </location>
</feature>
<sequence>MLENKKLLLAAGQTLAAAWLKARYPEADVQTQISDGWLPDAVVAVRKSRMGGVEDPVKIIEEILARGGLPVTVIVAGKKDREGENIARRAGALGIREEFILFADEGGITTPAIARVLEDAVSKDARPAPLIYYESNSYENENLKDTSPQANEKDRERKGERTTGQAGEEYWSSPGEPAQAAGQVPEEDIDWSLLAPYKELIITMISPCAGVGKTTLVAALAAYLTSQGEQVAVIDLETPPMAKLHMGNTALEHQGNWQYAATPWGELWLPVKYNPVELMNLLARLARNGYRVLIDAAHLPAPWNAFSRQVEVIGGDLRALYACQQQDGYKDAILVANRVPATSLSIWPSVVEDVLGQEPQIVIPEDQEGCQATVANMTPAIVSPGSDAIAAGIGSLAALLWPERGES</sequence>
<dbReference type="RefSeq" id="WP_062284986.1">
    <property type="nucleotide sequence ID" value="NZ_LTBC01000010.1"/>
</dbReference>
<dbReference type="Gene3D" id="3.40.50.300">
    <property type="entry name" value="P-loop containing nucleotide triphosphate hydrolases"/>
    <property type="match status" value="1"/>
</dbReference>
<comment type="caution">
    <text evidence="3">The sequence shown here is derived from an EMBL/GenBank/DDBJ whole genome shotgun (WGS) entry which is preliminary data.</text>
</comment>
<evidence type="ECO:0000313" key="3">
    <source>
        <dbReference type="EMBL" id="KYH31552.1"/>
    </source>
</evidence>
<protein>
    <submittedName>
        <fullName evidence="3">CobQ/CobB/MinD/ParA nucleotide binding domain protein</fullName>
    </submittedName>
</protein>
<evidence type="ECO:0000256" key="1">
    <source>
        <dbReference type="SAM" id="MobiDB-lite"/>
    </source>
</evidence>
<dbReference type="Proteomes" id="UP000075670">
    <property type="component" value="Unassembled WGS sequence"/>
</dbReference>
<dbReference type="Pfam" id="PF01656">
    <property type="entry name" value="CbiA"/>
    <property type="match status" value="1"/>
</dbReference>
<dbReference type="PATRIC" id="fig|1122241.3.peg.2436"/>
<feature type="region of interest" description="Disordered" evidence="1">
    <location>
        <begin position="141"/>
        <end position="183"/>
    </location>
</feature>
<evidence type="ECO:0000313" key="4">
    <source>
        <dbReference type="Proteomes" id="UP000075670"/>
    </source>
</evidence>
<evidence type="ECO:0000259" key="2">
    <source>
        <dbReference type="Pfam" id="PF01656"/>
    </source>
</evidence>
<dbReference type="InterPro" id="IPR002586">
    <property type="entry name" value="CobQ/CobB/MinD/ParA_Nub-bd_dom"/>
</dbReference>
<reference evidence="3 4" key="1">
    <citation type="submission" date="2016-02" db="EMBL/GenBank/DDBJ databases">
        <title>Genome sequence of Moorella mulderi DSM 14980.</title>
        <authorList>
            <person name="Poehlein A."/>
            <person name="Daniel R."/>
        </authorList>
    </citation>
    <scope>NUCLEOTIDE SEQUENCE [LARGE SCALE GENOMIC DNA]</scope>
    <source>
        <strain evidence="3 4">DSM 14980</strain>
    </source>
</reference>
<name>A0A151AVF9_9FIRM</name>
<dbReference type="OrthoDB" id="1721271at2"/>
<accession>A0A151AVF9</accession>
<organism evidence="3 4">
    <name type="scientific">Moorella mulderi DSM 14980</name>
    <dbReference type="NCBI Taxonomy" id="1122241"/>
    <lineage>
        <taxon>Bacteria</taxon>
        <taxon>Bacillati</taxon>
        <taxon>Bacillota</taxon>
        <taxon>Clostridia</taxon>
        <taxon>Neomoorellales</taxon>
        <taxon>Neomoorellaceae</taxon>
        <taxon>Neomoorella</taxon>
    </lineage>
</organism>
<feature type="domain" description="CobQ/CobB/MinD/ParA nucleotide binding" evidence="2">
    <location>
        <begin position="202"/>
        <end position="340"/>
    </location>
</feature>